<dbReference type="GO" id="GO:0005829">
    <property type="term" value="C:cytosol"/>
    <property type="evidence" value="ECO:0007669"/>
    <property type="project" value="TreeGrafter"/>
</dbReference>
<evidence type="ECO:0008006" key="5">
    <source>
        <dbReference type="Google" id="ProtNLM"/>
    </source>
</evidence>
<dbReference type="EMBL" id="CCXQ01000025">
    <property type="protein sequence ID" value="CEH11010.1"/>
    <property type="molecule type" value="Genomic_DNA"/>
</dbReference>
<reference evidence="1 3" key="1">
    <citation type="submission" date="2014-09" db="EMBL/GenBank/DDBJ databases">
        <authorList>
            <person name="Loux Valentin"/>
            <person name="Dugat Thibaut"/>
        </authorList>
    </citation>
    <scope>NUCLEOTIDE SEQUENCE [LARGE SCALE GENOMIC DNA]</scope>
    <source>
        <strain evidence="1 3">BOV-10_179</strain>
    </source>
</reference>
<dbReference type="PANTHER" id="PTHR37532">
    <property type="entry name" value="PROTEIN ISCX"/>
    <property type="match status" value="1"/>
</dbReference>
<reference evidence="2" key="3">
    <citation type="submission" date="2016-03" db="EMBL/GenBank/DDBJ databases">
        <authorList>
            <person name="Loux V."/>
        </authorList>
    </citation>
    <scope>NUCLEOTIDE SEQUENCE</scope>
    <source>
        <strain evidence="2">C1</strain>
    </source>
</reference>
<dbReference type="Pfam" id="PF04384">
    <property type="entry name" value="Fe-S_assembly"/>
    <property type="match status" value="1"/>
</dbReference>
<dbReference type="SUPFAM" id="SSF140319">
    <property type="entry name" value="IscX-like"/>
    <property type="match status" value="1"/>
</dbReference>
<dbReference type="PANTHER" id="PTHR37532:SF1">
    <property type="entry name" value="PROTEIN ISCX"/>
    <property type="match status" value="1"/>
</dbReference>
<sequence length="65" mass="7429">MKWNDTEDIVCLLEELYPEQDIFALRFTELRDMVIALPGFSDDGGCNEGVLEAIQMCWASEREDG</sequence>
<evidence type="ECO:0000313" key="2">
    <source>
        <dbReference type="EMBL" id="SBO13756.1"/>
    </source>
</evidence>
<dbReference type="Proteomes" id="UP000055047">
    <property type="component" value="Unassembled WGS sequence"/>
</dbReference>
<organism evidence="1 3">
    <name type="scientific">Anaplasma phagocytophilum</name>
    <name type="common">Ehrlichia phagocytophila</name>
    <dbReference type="NCBI Taxonomy" id="948"/>
    <lineage>
        <taxon>Bacteria</taxon>
        <taxon>Pseudomonadati</taxon>
        <taxon>Pseudomonadota</taxon>
        <taxon>Alphaproteobacteria</taxon>
        <taxon>Rickettsiales</taxon>
        <taxon>Anaplasmataceae</taxon>
        <taxon>Anaplasma</taxon>
        <taxon>phagocytophilum group</taxon>
    </lineage>
</organism>
<dbReference type="InterPro" id="IPR007479">
    <property type="entry name" value="ISC_FeS_clus_asmbl_IscsX"/>
</dbReference>
<dbReference type="Gene3D" id="1.10.10.600">
    <property type="entry name" value="IscX-like"/>
    <property type="match status" value="1"/>
</dbReference>
<protein>
    <recommendedName>
        <fullName evidence="5">FeS assembly protein IscX</fullName>
    </recommendedName>
</protein>
<evidence type="ECO:0000313" key="1">
    <source>
        <dbReference type="EMBL" id="CEH11010.1"/>
    </source>
</evidence>
<dbReference type="EMBL" id="FLLR01000003">
    <property type="protein sequence ID" value="SBO13756.1"/>
    <property type="molecule type" value="Genomic_DNA"/>
</dbReference>
<evidence type="ECO:0000313" key="4">
    <source>
        <dbReference type="Proteomes" id="UP000078419"/>
    </source>
</evidence>
<name>A0A098GJ24_ANAPH</name>
<reference evidence="4" key="2">
    <citation type="submission" date="2016-03" db="EMBL/GenBank/DDBJ databases">
        <authorList>
            <person name="Loux Valentin"/>
        </authorList>
    </citation>
    <scope>NUCLEOTIDE SEQUENCE [LARGE SCALE GENOMIC DNA]</scope>
    <source>
        <strain evidence="4">C1</strain>
    </source>
</reference>
<gene>
    <name evidence="2" type="ORF">ANAPC1_00091</name>
    <name evidence="1" type="ORF">ANAPHAGO_00994</name>
</gene>
<accession>A0A098GJ24</accession>
<evidence type="ECO:0000313" key="3">
    <source>
        <dbReference type="Proteomes" id="UP000055047"/>
    </source>
</evidence>
<dbReference type="GO" id="GO:0016226">
    <property type="term" value="P:iron-sulfur cluster assembly"/>
    <property type="evidence" value="ECO:0007669"/>
    <property type="project" value="UniProtKB-UniRule"/>
</dbReference>
<dbReference type="InterPro" id="IPR036762">
    <property type="entry name" value="IscX-like_sf"/>
</dbReference>
<proteinExistence type="predicted"/>
<dbReference type="PIRSF" id="PIRSF039003">
    <property type="entry name" value="IscX"/>
    <property type="match status" value="1"/>
</dbReference>
<dbReference type="GO" id="GO:0008198">
    <property type="term" value="F:ferrous iron binding"/>
    <property type="evidence" value="ECO:0007669"/>
    <property type="project" value="TreeGrafter"/>
</dbReference>
<dbReference type="Proteomes" id="UP000078419">
    <property type="component" value="Unassembled WGS sequence"/>
</dbReference>
<dbReference type="RefSeq" id="WP_044143174.1">
    <property type="nucleotide sequence ID" value="NZ_CCXQ01000025.1"/>
</dbReference>
<dbReference type="NCBIfam" id="TIGR03412">
    <property type="entry name" value="iscX_yfhJ"/>
    <property type="match status" value="1"/>
</dbReference>
<dbReference type="AlphaFoldDB" id="A0A098GJ24"/>